<proteinExistence type="predicted"/>
<feature type="region of interest" description="Disordered" evidence="1">
    <location>
        <begin position="87"/>
        <end position="108"/>
    </location>
</feature>
<dbReference type="Proteomes" id="UP000267289">
    <property type="component" value="Unassembled WGS sequence"/>
</dbReference>
<protein>
    <submittedName>
        <fullName evidence="2">Uncharacterized protein</fullName>
    </submittedName>
</protein>
<evidence type="ECO:0000313" key="2">
    <source>
        <dbReference type="EMBL" id="VBA45414.1"/>
    </source>
</evidence>
<evidence type="ECO:0000256" key="1">
    <source>
        <dbReference type="SAM" id="MobiDB-lite"/>
    </source>
</evidence>
<name>A0A498QKA7_9MYCO</name>
<feature type="compositionally biased region" description="Low complexity" evidence="1">
    <location>
        <begin position="90"/>
        <end position="108"/>
    </location>
</feature>
<evidence type="ECO:0000313" key="3">
    <source>
        <dbReference type="Proteomes" id="UP000267289"/>
    </source>
</evidence>
<dbReference type="AlphaFoldDB" id="A0A498QKA7"/>
<sequence>MHYVAQREEHAEQAFLATRRLKAAVTAVTLFREDGDGLHSFDRADRFLPHGYCLLLPLQTYDKRSACLTYSDSSLTQAIWDTLKRQLNEPPRSSSAPPSNSRSVTASR</sequence>
<organism evidence="2 3">
    <name type="scientific">Mycobacterium innocens</name>
    <dbReference type="NCBI Taxonomy" id="2341083"/>
    <lineage>
        <taxon>Bacteria</taxon>
        <taxon>Bacillati</taxon>
        <taxon>Actinomycetota</taxon>
        <taxon>Actinomycetes</taxon>
        <taxon>Mycobacteriales</taxon>
        <taxon>Mycobacteriaceae</taxon>
        <taxon>Mycobacterium</taxon>
    </lineage>
</organism>
<dbReference type="EMBL" id="UPHQ01000289">
    <property type="protein sequence ID" value="VBA45414.1"/>
    <property type="molecule type" value="Genomic_DNA"/>
</dbReference>
<accession>A0A498QKA7</accession>
<keyword evidence="3" id="KW-1185">Reference proteome</keyword>
<gene>
    <name evidence="2" type="ORF">LAUMK13_05460</name>
</gene>
<reference evidence="2 3" key="1">
    <citation type="submission" date="2018-09" db="EMBL/GenBank/DDBJ databases">
        <authorList>
            <person name="Tagini F."/>
        </authorList>
    </citation>
    <scope>NUCLEOTIDE SEQUENCE [LARGE SCALE GENOMIC DNA]</scope>
    <source>
        <strain evidence="2 3">MK13</strain>
    </source>
</reference>